<gene>
    <name evidence="1" type="ORF">IFM53868_09468</name>
</gene>
<evidence type="ECO:0000313" key="1">
    <source>
        <dbReference type="EMBL" id="GFF97838.1"/>
    </source>
</evidence>
<evidence type="ECO:0000313" key="2">
    <source>
        <dbReference type="Proteomes" id="UP000465266"/>
    </source>
</evidence>
<keyword evidence="2" id="KW-1185">Reference proteome</keyword>
<protein>
    <submittedName>
        <fullName evidence="1">Uncharacterized protein</fullName>
    </submittedName>
</protein>
<dbReference type="EMBL" id="BLKG01000168">
    <property type="protein sequence ID" value="GFF97838.1"/>
    <property type="molecule type" value="Genomic_DNA"/>
</dbReference>
<dbReference type="Proteomes" id="UP000465266">
    <property type="component" value="Unassembled WGS sequence"/>
</dbReference>
<accession>A0ABQ1BBL2</accession>
<comment type="caution">
    <text evidence="1">The sequence shown here is derived from an EMBL/GenBank/DDBJ whole genome shotgun (WGS) entry which is preliminary data.</text>
</comment>
<reference evidence="1 2" key="1">
    <citation type="submission" date="2020-01" db="EMBL/GenBank/DDBJ databases">
        <title>Draft genome sequence of Aspergillus udagawae IFM 53868.</title>
        <authorList>
            <person name="Takahashi H."/>
            <person name="Yaguchi T."/>
        </authorList>
    </citation>
    <scope>NUCLEOTIDE SEQUENCE [LARGE SCALE GENOMIC DNA]</scope>
    <source>
        <strain evidence="1 2">IFM 53868</strain>
    </source>
</reference>
<organism evidence="1 2">
    <name type="scientific">Aspergillus udagawae</name>
    <dbReference type="NCBI Taxonomy" id="91492"/>
    <lineage>
        <taxon>Eukaryota</taxon>
        <taxon>Fungi</taxon>
        <taxon>Dikarya</taxon>
        <taxon>Ascomycota</taxon>
        <taxon>Pezizomycotina</taxon>
        <taxon>Eurotiomycetes</taxon>
        <taxon>Eurotiomycetidae</taxon>
        <taxon>Eurotiales</taxon>
        <taxon>Aspergillaceae</taxon>
        <taxon>Aspergillus</taxon>
        <taxon>Aspergillus subgen. Fumigati</taxon>
    </lineage>
</organism>
<name>A0ABQ1BBL2_9EURO</name>
<sequence>MPLDWIWRKGSKKDNARVLDNSTRCLSASSSSGVNAKPTKAVVWHRHCRLGIPLGRIIRFCFRRIGESLSFFGLLRTLDSLLVRVGGTRTWEASGDDVAVDRTCPLPSVVR</sequence>
<proteinExistence type="predicted"/>